<evidence type="ECO:0000256" key="1">
    <source>
        <dbReference type="ARBA" id="ARBA00004141"/>
    </source>
</evidence>
<keyword evidence="12" id="KW-1185">Reference proteome</keyword>
<dbReference type="GeneID" id="110982027"/>
<evidence type="ECO:0000313" key="12">
    <source>
        <dbReference type="Proteomes" id="UP000694845"/>
    </source>
</evidence>
<dbReference type="GO" id="GO:1904294">
    <property type="term" value="P:positive regulation of ERAD pathway"/>
    <property type="evidence" value="ECO:0007669"/>
    <property type="project" value="InterPro"/>
</dbReference>
<feature type="domain" description="RING-type" evidence="11">
    <location>
        <begin position="221"/>
        <end position="259"/>
    </location>
</feature>
<dbReference type="InterPro" id="IPR013083">
    <property type="entry name" value="Znf_RING/FYVE/PHD"/>
</dbReference>
<protein>
    <submittedName>
        <fullName evidence="13">RING finger and transmembrane domain-containing protein 2-like isoform X1</fullName>
    </submittedName>
</protein>
<dbReference type="InterPro" id="IPR044235">
    <property type="entry name" value="RNFT1/2"/>
</dbReference>
<dbReference type="GO" id="GO:0061630">
    <property type="term" value="F:ubiquitin protein ligase activity"/>
    <property type="evidence" value="ECO:0007669"/>
    <property type="project" value="InterPro"/>
</dbReference>
<evidence type="ECO:0000313" key="13">
    <source>
        <dbReference type="RefSeq" id="XP_022095849.1"/>
    </source>
</evidence>
<dbReference type="OrthoDB" id="9049620at2759"/>
<keyword evidence="7 10" id="KW-1133">Transmembrane helix</keyword>
<evidence type="ECO:0000256" key="10">
    <source>
        <dbReference type="SAM" id="Phobius"/>
    </source>
</evidence>
<evidence type="ECO:0000256" key="6">
    <source>
        <dbReference type="ARBA" id="ARBA00022833"/>
    </source>
</evidence>
<dbReference type="InterPro" id="IPR017907">
    <property type="entry name" value="Znf_RING_CS"/>
</dbReference>
<evidence type="ECO:0000256" key="2">
    <source>
        <dbReference type="ARBA" id="ARBA00022692"/>
    </source>
</evidence>
<evidence type="ECO:0000256" key="4">
    <source>
        <dbReference type="ARBA" id="ARBA00022771"/>
    </source>
</evidence>
<dbReference type="SUPFAM" id="SSF57850">
    <property type="entry name" value="RING/U-box"/>
    <property type="match status" value="1"/>
</dbReference>
<sequence length="281" mass="32615">MSGNGRVVLNLNPLLEVYSVTVLFIGMQAAFSIFNCIVKKQVSCWDERNLRSVIATFLLLCLIVYSVHRFFFGHLILQSLSFTTYSFDELSLWTVFVVVYAIGITDYVISYVAMATKCVVIALPRACLSFERRGRFFQFIESLYQLYQFLIPLPLWISFVSDSTGLYWFIGGVLGSLYVIWKLFETYHKLCKCKAFFKSILQHSPYGSRPSYERMQEEQTCPICLDNFSNPVEIPCMHIFCEECVTRWFDTGKNTCPICMARVAYSREWRDGSTSNNFPWF</sequence>
<dbReference type="GO" id="GO:0016020">
    <property type="term" value="C:membrane"/>
    <property type="evidence" value="ECO:0007669"/>
    <property type="project" value="UniProtKB-SubCell"/>
</dbReference>
<keyword evidence="5" id="KW-0833">Ubl conjugation pathway</keyword>
<dbReference type="Pfam" id="PF00097">
    <property type="entry name" value="zf-C3HC4"/>
    <property type="match status" value="1"/>
</dbReference>
<dbReference type="Proteomes" id="UP000694845">
    <property type="component" value="Unplaced"/>
</dbReference>
<feature type="transmembrane region" description="Helical" evidence="10">
    <location>
        <begin position="136"/>
        <end position="159"/>
    </location>
</feature>
<evidence type="ECO:0000256" key="9">
    <source>
        <dbReference type="PROSITE-ProRule" id="PRU00175"/>
    </source>
</evidence>
<dbReference type="PROSITE" id="PS00518">
    <property type="entry name" value="ZF_RING_1"/>
    <property type="match status" value="1"/>
</dbReference>
<dbReference type="AlphaFoldDB" id="A0A8B7YRE1"/>
<keyword evidence="6" id="KW-0862">Zinc</keyword>
<evidence type="ECO:0000256" key="8">
    <source>
        <dbReference type="ARBA" id="ARBA00023136"/>
    </source>
</evidence>
<dbReference type="OMA" id="HICFISV"/>
<dbReference type="KEGG" id="aplc:110982027"/>
<dbReference type="PANTHER" id="PTHR15860:SF0">
    <property type="entry name" value="LP20373P"/>
    <property type="match status" value="1"/>
</dbReference>
<feature type="transmembrane region" description="Helical" evidence="10">
    <location>
        <begin position="92"/>
        <end position="115"/>
    </location>
</feature>
<dbReference type="Gene3D" id="3.30.40.10">
    <property type="entry name" value="Zinc/RING finger domain, C3HC4 (zinc finger)"/>
    <property type="match status" value="1"/>
</dbReference>
<evidence type="ECO:0000256" key="3">
    <source>
        <dbReference type="ARBA" id="ARBA00022723"/>
    </source>
</evidence>
<name>A0A8B7YRE1_ACAPL</name>
<keyword evidence="2 10" id="KW-0812">Transmembrane</keyword>
<reference evidence="13" key="1">
    <citation type="submission" date="2025-08" db="UniProtKB">
        <authorList>
            <consortium name="RefSeq"/>
        </authorList>
    </citation>
    <scope>IDENTIFICATION</scope>
</reference>
<gene>
    <name evidence="13" type="primary">LOC110982027</name>
</gene>
<keyword evidence="3" id="KW-0479">Metal-binding</keyword>
<dbReference type="GO" id="GO:0008270">
    <property type="term" value="F:zinc ion binding"/>
    <property type="evidence" value="ECO:0007669"/>
    <property type="project" value="UniProtKB-KW"/>
</dbReference>
<evidence type="ECO:0000256" key="5">
    <source>
        <dbReference type="ARBA" id="ARBA00022786"/>
    </source>
</evidence>
<organism evidence="12 13">
    <name type="scientific">Acanthaster planci</name>
    <name type="common">Crown-of-thorns starfish</name>
    <dbReference type="NCBI Taxonomy" id="133434"/>
    <lineage>
        <taxon>Eukaryota</taxon>
        <taxon>Metazoa</taxon>
        <taxon>Echinodermata</taxon>
        <taxon>Eleutherozoa</taxon>
        <taxon>Asterozoa</taxon>
        <taxon>Asteroidea</taxon>
        <taxon>Valvatacea</taxon>
        <taxon>Valvatida</taxon>
        <taxon>Acanthasteridae</taxon>
        <taxon>Acanthaster</taxon>
    </lineage>
</organism>
<dbReference type="RefSeq" id="XP_022095849.1">
    <property type="nucleotide sequence ID" value="XM_022240157.1"/>
</dbReference>
<comment type="subcellular location">
    <subcellularLocation>
        <location evidence="1">Membrane</location>
        <topology evidence="1">Multi-pass membrane protein</topology>
    </subcellularLocation>
</comment>
<dbReference type="PROSITE" id="PS50089">
    <property type="entry name" value="ZF_RING_2"/>
    <property type="match status" value="1"/>
</dbReference>
<accession>A0A8B7YRE1</accession>
<feature type="transmembrane region" description="Helical" evidence="10">
    <location>
        <begin position="17"/>
        <end position="38"/>
    </location>
</feature>
<dbReference type="PANTHER" id="PTHR15860">
    <property type="entry name" value="UNCHARACTERIZED RING FINGER-CONTAINING PROTEIN"/>
    <property type="match status" value="1"/>
</dbReference>
<dbReference type="SMART" id="SM00184">
    <property type="entry name" value="RING"/>
    <property type="match status" value="1"/>
</dbReference>
<evidence type="ECO:0000256" key="7">
    <source>
        <dbReference type="ARBA" id="ARBA00022989"/>
    </source>
</evidence>
<proteinExistence type="predicted"/>
<feature type="transmembrane region" description="Helical" evidence="10">
    <location>
        <begin position="50"/>
        <end position="72"/>
    </location>
</feature>
<feature type="transmembrane region" description="Helical" evidence="10">
    <location>
        <begin position="165"/>
        <end position="184"/>
    </location>
</feature>
<evidence type="ECO:0000259" key="11">
    <source>
        <dbReference type="PROSITE" id="PS50089"/>
    </source>
</evidence>
<keyword evidence="8 10" id="KW-0472">Membrane</keyword>
<keyword evidence="4 9" id="KW-0863">Zinc-finger</keyword>
<dbReference type="InterPro" id="IPR001841">
    <property type="entry name" value="Znf_RING"/>
</dbReference>
<dbReference type="InterPro" id="IPR018957">
    <property type="entry name" value="Znf_C3HC4_RING-type"/>
</dbReference>